<evidence type="ECO:0000256" key="5">
    <source>
        <dbReference type="ARBA" id="ARBA00023004"/>
    </source>
</evidence>
<protein>
    <recommendedName>
        <fullName evidence="7">Radical SAM core domain-containing protein</fullName>
    </recommendedName>
</protein>
<comment type="cofactor">
    <cofactor evidence="1">
        <name>[4Fe-4S] cluster</name>
        <dbReference type="ChEBI" id="CHEBI:49883"/>
    </cofactor>
</comment>
<evidence type="ECO:0000256" key="1">
    <source>
        <dbReference type="ARBA" id="ARBA00001966"/>
    </source>
</evidence>
<sequence length="258" mass="29101">MSTILFNQIIFGPIKSRRLGISLGVNLLPAFGKWCSFDCIYCECGWNKDGKEDKKLPCAEDVILALEDRLQLMKAEGELPDTITFSGNGEPTMHPDFESIINNTLDLRQKYAPNAKVSVLTNGSRISIESVKRALLKVDNAIIKIDSCDESLIKLIDRPQYEYSLKKIVEGLEPFAEKFVLQTMFLKGKIDGNLVDTSTEELANGWRDLVRIVKPREIMIYTIDRETPLEGLEKVSIERMQEIAKPLIKEGFTVKISG</sequence>
<keyword evidence="2" id="KW-0004">4Fe-4S</keyword>
<dbReference type="Pfam" id="PF04055">
    <property type="entry name" value="Radical_SAM"/>
    <property type="match status" value="1"/>
</dbReference>
<keyword evidence="3" id="KW-0949">S-adenosyl-L-methionine</keyword>
<dbReference type="AlphaFoldDB" id="A0A644Z9R3"/>
<comment type="caution">
    <text evidence="8">The sequence shown here is derived from an EMBL/GenBank/DDBJ whole genome shotgun (WGS) entry which is preliminary data.</text>
</comment>
<dbReference type="GO" id="GO:0003824">
    <property type="term" value="F:catalytic activity"/>
    <property type="evidence" value="ECO:0007669"/>
    <property type="project" value="InterPro"/>
</dbReference>
<proteinExistence type="predicted"/>
<dbReference type="InterPro" id="IPR007197">
    <property type="entry name" value="rSAM"/>
</dbReference>
<dbReference type="InterPro" id="IPR040084">
    <property type="entry name" value="GTPase_Obg"/>
</dbReference>
<dbReference type="SFLD" id="SFLDS00029">
    <property type="entry name" value="Radical_SAM"/>
    <property type="match status" value="1"/>
</dbReference>
<dbReference type="SUPFAM" id="SSF102114">
    <property type="entry name" value="Radical SAM enzymes"/>
    <property type="match status" value="1"/>
</dbReference>
<keyword evidence="4" id="KW-0479">Metal-binding</keyword>
<dbReference type="PANTHER" id="PTHR43787">
    <property type="entry name" value="FEMO COFACTOR BIOSYNTHESIS PROTEIN NIFB-RELATED"/>
    <property type="match status" value="1"/>
</dbReference>
<feature type="domain" description="Radical SAM core" evidence="7">
    <location>
        <begin position="31"/>
        <end position="178"/>
    </location>
</feature>
<dbReference type="InterPro" id="IPR058240">
    <property type="entry name" value="rSAM_sf"/>
</dbReference>
<name>A0A644Z9R3_9ZZZZ</name>
<dbReference type="CDD" id="cd01335">
    <property type="entry name" value="Radical_SAM"/>
    <property type="match status" value="1"/>
</dbReference>
<dbReference type="SFLD" id="SFLDG01083">
    <property type="entry name" value="Uncharacterised_Radical_SAM_Su"/>
    <property type="match status" value="1"/>
</dbReference>
<dbReference type="EMBL" id="VSSQ01008015">
    <property type="protein sequence ID" value="MPM37635.1"/>
    <property type="molecule type" value="Genomic_DNA"/>
</dbReference>
<dbReference type="Gene3D" id="3.20.20.70">
    <property type="entry name" value="Aldolase class I"/>
    <property type="match status" value="1"/>
</dbReference>
<evidence type="ECO:0000313" key="8">
    <source>
        <dbReference type="EMBL" id="MPM37635.1"/>
    </source>
</evidence>
<dbReference type="GO" id="GO:0051539">
    <property type="term" value="F:4 iron, 4 sulfur cluster binding"/>
    <property type="evidence" value="ECO:0007669"/>
    <property type="project" value="UniProtKB-KW"/>
</dbReference>
<evidence type="ECO:0000259" key="7">
    <source>
        <dbReference type="Pfam" id="PF04055"/>
    </source>
</evidence>
<evidence type="ECO:0000256" key="2">
    <source>
        <dbReference type="ARBA" id="ARBA00022485"/>
    </source>
</evidence>
<evidence type="ECO:0000256" key="6">
    <source>
        <dbReference type="ARBA" id="ARBA00023014"/>
    </source>
</evidence>
<keyword evidence="6" id="KW-0411">Iron-sulfur</keyword>
<dbReference type="PANTHER" id="PTHR43787:SF11">
    <property type="entry name" value="UPF0026 PROTEIN SLR1464"/>
    <property type="match status" value="1"/>
</dbReference>
<evidence type="ECO:0000256" key="3">
    <source>
        <dbReference type="ARBA" id="ARBA00022691"/>
    </source>
</evidence>
<organism evidence="8">
    <name type="scientific">bioreactor metagenome</name>
    <dbReference type="NCBI Taxonomy" id="1076179"/>
    <lineage>
        <taxon>unclassified sequences</taxon>
        <taxon>metagenomes</taxon>
        <taxon>ecological metagenomes</taxon>
    </lineage>
</organism>
<accession>A0A644Z9R3</accession>
<dbReference type="InterPro" id="IPR013785">
    <property type="entry name" value="Aldolase_TIM"/>
</dbReference>
<gene>
    <name evidence="8" type="ORF">SDC9_84253</name>
</gene>
<evidence type="ECO:0000256" key="4">
    <source>
        <dbReference type="ARBA" id="ARBA00022723"/>
    </source>
</evidence>
<keyword evidence="5" id="KW-0408">Iron</keyword>
<reference evidence="8" key="1">
    <citation type="submission" date="2019-08" db="EMBL/GenBank/DDBJ databases">
        <authorList>
            <person name="Kucharzyk K."/>
            <person name="Murdoch R.W."/>
            <person name="Higgins S."/>
            <person name="Loffler F."/>
        </authorList>
    </citation>
    <scope>NUCLEOTIDE SEQUENCE</scope>
</reference>
<dbReference type="GO" id="GO:0046872">
    <property type="term" value="F:metal ion binding"/>
    <property type="evidence" value="ECO:0007669"/>
    <property type="project" value="UniProtKB-KW"/>
</dbReference>